<dbReference type="SMART" id="SM00796">
    <property type="entry name" value="AHS1"/>
    <property type="match status" value="1"/>
</dbReference>
<sequence>MIRIEPYGAEALMLTLADTPTPDLPGRIARLADLIEHTLGDGVIDLVPGWNTLLIHYDLLRYDLTDIQARVTAIVERWRKEPEAVQSSSRRHEVPVWYCGPDLEPVAKACSLTVAELIALHSGRDYLVGAIGFAPGFAYMGELDERIVLPRLASPRPRVEAGSVAIAERMTAIYPQASPAGWHILGLSAWPLFDAQAELPCPLAVGDRVRFVAVDEAAYRAAGGQV</sequence>
<dbReference type="EMBL" id="UAUF01000014">
    <property type="protein sequence ID" value="SPZ11524.1"/>
    <property type="molecule type" value="Genomic_DNA"/>
</dbReference>
<dbReference type="PANTHER" id="PTHR34698:SF2">
    <property type="entry name" value="5-OXOPROLINASE SUBUNIT B"/>
    <property type="match status" value="1"/>
</dbReference>
<keyword evidence="2 6" id="KW-0378">Hydrolase</keyword>
<dbReference type="Gene3D" id="2.40.100.10">
    <property type="entry name" value="Cyclophilin-like"/>
    <property type="match status" value="1"/>
</dbReference>
<accession>A0A2X2CWU9</accession>
<dbReference type="Proteomes" id="UP000626180">
    <property type="component" value="Unassembled WGS sequence"/>
</dbReference>
<dbReference type="GO" id="GO:0005524">
    <property type="term" value="F:ATP binding"/>
    <property type="evidence" value="ECO:0007669"/>
    <property type="project" value="UniProtKB-KW"/>
</dbReference>
<dbReference type="Pfam" id="PF02682">
    <property type="entry name" value="CT_C_D"/>
    <property type="match status" value="1"/>
</dbReference>
<dbReference type="GO" id="GO:0016787">
    <property type="term" value="F:hydrolase activity"/>
    <property type="evidence" value="ECO:0007669"/>
    <property type="project" value="UniProtKB-KW"/>
</dbReference>
<gene>
    <name evidence="6" type="primary">kipI</name>
    <name evidence="5" type="ORF">IRZ65_14870</name>
    <name evidence="6" type="ORF">NCTC11842_03769</name>
</gene>
<dbReference type="InterPro" id="IPR003833">
    <property type="entry name" value="CT_C_D"/>
</dbReference>
<evidence type="ECO:0000256" key="1">
    <source>
        <dbReference type="ARBA" id="ARBA00022741"/>
    </source>
</evidence>
<keyword evidence="3" id="KW-0067">ATP-binding</keyword>
<evidence type="ECO:0000256" key="2">
    <source>
        <dbReference type="ARBA" id="ARBA00022801"/>
    </source>
</evidence>
<dbReference type="SUPFAM" id="SSF50891">
    <property type="entry name" value="Cyclophilin-like"/>
    <property type="match status" value="1"/>
</dbReference>
<dbReference type="EMBL" id="JADMCD010000007">
    <property type="protein sequence ID" value="MBF8641966.1"/>
    <property type="molecule type" value="Genomic_DNA"/>
</dbReference>
<dbReference type="AlphaFoldDB" id="A0A2X2CWU9"/>
<name>A0A2X2CWU9_PSELU</name>
<proteinExistence type="predicted"/>
<feature type="domain" description="Carboxyltransferase" evidence="4">
    <location>
        <begin position="2"/>
        <end position="203"/>
    </location>
</feature>
<dbReference type="PANTHER" id="PTHR34698">
    <property type="entry name" value="5-OXOPROLINASE SUBUNIT B"/>
    <property type="match status" value="1"/>
</dbReference>
<evidence type="ECO:0000256" key="3">
    <source>
        <dbReference type="ARBA" id="ARBA00022840"/>
    </source>
</evidence>
<dbReference type="InterPro" id="IPR029000">
    <property type="entry name" value="Cyclophilin-like_dom_sf"/>
</dbReference>
<dbReference type="Gene3D" id="3.30.1360.40">
    <property type="match status" value="1"/>
</dbReference>
<evidence type="ECO:0000259" key="4">
    <source>
        <dbReference type="SMART" id="SM00796"/>
    </source>
</evidence>
<evidence type="ECO:0000313" key="6">
    <source>
        <dbReference type="EMBL" id="SPZ11524.1"/>
    </source>
</evidence>
<keyword evidence="8" id="KW-1185">Reference proteome</keyword>
<reference evidence="5 8" key="2">
    <citation type="submission" date="2020-10" db="EMBL/GenBank/DDBJ databases">
        <title>Genome sequences of Pseudomonas isolates.</title>
        <authorList>
            <person name="Wessels L."/>
            <person name="Reich F."/>
            <person name="Hammerl J."/>
        </authorList>
    </citation>
    <scope>NUCLEOTIDE SEQUENCE [LARGE SCALE GENOMIC DNA]</scope>
    <source>
        <strain evidence="5 8">20-MO00624-0</strain>
    </source>
</reference>
<organism evidence="6 7">
    <name type="scientific">Pseudomonas luteola</name>
    <dbReference type="NCBI Taxonomy" id="47886"/>
    <lineage>
        <taxon>Bacteria</taxon>
        <taxon>Pseudomonadati</taxon>
        <taxon>Pseudomonadota</taxon>
        <taxon>Gammaproteobacteria</taxon>
        <taxon>Pseudomonadales</taxon>
        <taxon>Pseudomonadaceae</taxon>
        <taxon>Pseudomonas</taxon>
    </lineage>
</organism>
<evidence type="ECO:0000313" key="5">
    <source>
        <dbReference type="EMBL" id="MBF8641966.1"/>
    </source>
</evidence>
<dbReference type="SUPFAM" id="SSF160467">
    <property type="entry name" value="PH0987 N-terminal domain-like"/>
    <property type="match status" value="1"/>
</dbReference>
<evidence type="ECO:0000313" key="8">
    <source>
        <dbReference type="Proteomes" id="UP000626180"/>
    </source>
</evidence>
<reference evidence="6 7" key="1">
    <citation type="submission" date="2018-06" db="EMBL/GenBank/DDBJ databases">
        <authorList>
            <consortium name="Pathogen Informatics"/>
            <person name="Doyle S."/>
        </authorList>
    </citation>
    <scope>NUCLEOTIDE SEQUENCE [LARGE SCALE GENOMIC DNA]</scope>
    <source>
        <strain evidence="6 7">NCTC11842</strain>
    </source>
</reference>
<keyword evidence="1" id="KW-0547">Nucleotide-binding</keyword>
<evidence type="ECO:0000313" key="7">
    <source>
        <dbReference type="Proteomes" id="UP000250443"/>
    </source>
</evidence>
<dbReference type="RefSeq" id="WP_010795529.1">
    <property type="nucleotide sequence ID" value="NZ_CP069262.1"/>
</dbReference>
<dbReference type="Proteomes" id="UP000250443">
    <property type="component" value="Unassembled WGS sequence"/>
</dbReference>
<dbReference type="InterPro" id="IPR010016">
    <property type="entry name" value="PxpB"/>
</dbReference>
<protein>
    <submittedName>
        <fullName evidence="6">Allophanate hydrolase subunit 1</fullName>
    </submittedName>
</protein>